<sequence>MDNNTPQNGHQWESTPTANPFATSFGFGSCVRDHVPSSRNDLGTEEYWGQPTPPVAVQEPEPEPEPEPRAEPVPEHKLPDNPLYIDWDILSPRDRKKREKSLIKKGLPIPGKDFEWPPPPPPPPPPAEPEPKPEPESIFGFATPEVEPPSEPKAESPRPTSFPPQPGRSLCVQNGVKGSSVLLSLLSNIRDTGAFSDLKIKYGVTTFNAHCCIVCPQSSFFEKAIKDGLKEIKIVDYPLVIDKMLDYLYREDYDEHELAAEAHRFAGQGPAPPKYANAMMLVTAYKYAIRGLKDLAEKRLVSNLIHEWNATNFIELIEYVYGPHTPPNTTLQNIVAQFATRHVSTLREFQSFHGVLKRFPDFMYVFSGEMMERLVQLEKKGF</sequence>
<protein>
    <recommendedName>
        <fullName evidence="2">BTB domain-containing protein</fullName>
    </recommendedName>
</protein>
<evidence type="ECO:0000256" key="1">
    <source>
        <dbReference type="SAM" id="MobiDB-lite"/>
    </source>
</evidence>
<dbReference type="CDD" id="cd18186">
    <property type="entry name" value="BTB_POZ_ZBTB_KLHL-like"/>
    <property type="match status" value="1"/>
</dbReference>
<dbReference type="EMBL" id="ML737116">
    <property type="protein sequence ID" value="KAE8346418.1"/>
    <property type="molecule type" value="Genomic_DNA"/>
</dbReference>
<dbReference type="SUPFAM" id="SSF54695">
    <property type="entry name" value="POZ domain"/>
    <property type="match status" value="1"/>
</dbReference>
<evidence type="ECO:0000259" key="2">
    <source>
        <dbReference type="Pfam" id="PF00651"/>
    </source>
</evidence>
<dbReference type="InterPro" id="IPR011333">
    <property type="entry name" value="SKP1/BTB/POZ_sf"/>
</dbReference>
<name>A0A5N6YMI7_9EURO</name>
<feature type="compositionally biased region" description="Polar residues" evidence="1">
    <location>
        <begin position="1"/>
        <end position="22"/>
    </location>
</feature>
<dbReference type="OrthoDB" id="6359816at2759"/>
<accession>A0A5N6YMI7</accession>
<dbReference type="Pfam" id="PF00651">
    <property type="entry name" value="BTB"/>
    <property type="match status" value="1"/>
</dbReference>
<feature type="domain" description="BTB" evidence="2">
    <location>
        <begin position="187"/>
        <end position="300"/>
    </location>
</feature>
<evidence type="ECO:0000313" key="3">
    <source>
        <dbReference type="EMBL" id="KAE8346418.1"/>
    </source>
</evidence>
<dbReference type="PANTHER" id="PTHR47843:SF5">
    <property type="entry name" value="BTB_POZ DOMAIN PROTEIN"/>
    <property type="match status" value="1"/>
</dbReference>
<dbReference type="Gene3D" id="3.30.710.10">
    <property type="entry name" value="Potassium Channel Kv1.1, Chain A"/>
    <property type="match status" value="1"/>
</dbReference>
<dbReference type="Proteomes" id="UP000325558">
    <property type="component" value="Unassembled WGS sequence"/>
</dbReference>
<gene>
    <name evidence="3" type="ORF">BDV24DRAFT_158653</name>
</gene>
<reference evidence="3" key="1">
    <citation type="submission" date="2019-04" db="EMBL/GenBank/DDBJ databases">
        <title>Friends and foes A comparative genomics study of 23 Aspergillus species from section Flavi.</title>
        <authorList>
            <consortium name="DOE Joint Genome Institute"/>
            <person name="Kjaerbolling I."/>
            <person name="Vesth T."/>
            <person name="Frisvad J.C."/>
            <person name="Nybo J.L."/>
            <person name="Theobald S."/>
            <person name="Kildgaard S."/>
            <person name="Isbrandt T."/>
            <person name="Kuo A."/>
            <person name="Sato A."/>
            <person name="Lyhne E.K."/>
            <person name="Kogle M.E."/>
            <person name="Wiebenga A."/>
            <person name="Kun R.S."/>
            <person name="Lubbers R.J."/>
            <person name="Makela M.R."/>
            <person name="Barry K."/>
            <person name="Chovatia M."/>
            <person name="Clum A."/>
            <person name="Daum C."/>
            <person name="Haridas S."/>
            <person name="He G."/>
            <person name="LaButti K."/>
            <person name="Lipzen A."/>
            <person name="Mondo S."/>
            <person name="Riley R."/>
            <person name="Salamov A."/>
            <person name="Simmons B.A."/>
            <person name="Magnuson J.K."/>
            <person name="Henrissat B."/>
            <person name="Mortensen U.H."/>
            <person name="Larsen T.O."/>
            <person name="Devries R.P."/>
            <person name="Grigoriev I.V."/>
            <person name="Machida M."/>
            <person name="Baker S.E."/>
            <person name="Andersen M.R."/>
        </authorList>
    </citation>
    <scope>NUCLEOTIDE SEQUENCE</scope>
    <source>
        <strain evidence="3">CBS 117612</strain>
    </source>
</reference>
<dbReference type="AlphaFoldDB" id="A0A5N6YMI7"/>
<organism evidence="3">
    <name type="scientific">Aspergillus arachidicola</name>
    <dbReference type="NCBI Taxonomy" id="656916"/>
    <lineage>
        <taxon>Eukaryota</taxon>
        <taxon>Fungi</taxon>
        <taxon>Dikarya</taxon>
        <taxon>Ascomycota</taxon>
        <taxon>Pezizomycotina</taxon>
        <taxon>Eurotiomycetes</taxon>
        <taxon>Eurotiomycetidae</taxon>
        <taxon>Eurotiales</taxon>
        <taxon>Aspergillaceae</taxon>
        <taxon>Aspergillus</taxon>
        <taxon>Aspergillus subgen. Circumdati</taxon>
    </lineage>
</organism>
<dbReference type="InterPro" id="IPR000210">
    <property type="entry name" value="BTB/POZ_dom"/>
</dbReference>
<feature type="compositionally biased region" description="Pro residues" evidence="1">
    <location>
        <begin position="116"/>
        <end position="128"/>
    </location>
</feature>
<feature type="compositionally biased region" description="Basic and acidic residues" evidence="1">
    <location>
        <begin position="66"/>
        <end position="79"/>
    </location>
</feature>
<proteinExistence type="predicted"/>
<feature type="region of interest" description="Disordered" evidence="1">
    <location>
        <begin position="1"/>
        <end position="170"/>
    </location>
</feature>
<dbReference type="PANTHER" id="PTHR47843">
    <property type="entry name" value="BTB DOMAIN-CONTAINING PROTEIN-RELATED"/>
    <property type="match status" value="1"/>
</dbReference>